<gene>
    <name evidence="11" type="ORF">Z043_105454</name>
</gene>
<evidence type="ECO:0000259" key="9">
    <source>
        <dbReference type="PROSITE" id="PS50853"/>
    </source>
</evidence>
<dbReference type="PANTHER" id="PTHR46708:SF1">
    <property type="entry name" value="TENASCIN"/>
    <property type="match status" value="1"/>
</dbReference>
<name>A0A0P7VPF8_SCLFO</name>
<evidence type="ECO:0008006" key="13">
    <source>
        <dbReference type="Google" id="ProtNLM"/>
    </source>
</evidence>
<dbReference type="NCBIfam" id="NF040941">
    <property type="entry name" value="GGGWT_bact"/>
    <property type="match status" value="1"/>
</dbReference>
<dbReference type="InterPro" id="IPR014716">
    <property type="entry name" value="Fibrinogen_a/b/g_C_1"/>
</dbReference>
<dbReference type="GO" id="GO:0030155">
    <property type="term" value="P:regulation of cell adhesion"/>
    <property type="evidence" value="ECO:0007669"/>
    <property type="project" value="TreeGrafter"/>
</dbReference>
<dbReference type="InterPro" id="IPR020837">
    <property type="entry name" value="Fibrinogen_CS"/>
</dbReference>
<accession>A0A0P7VPF8</accession>
<dbReference type="Pfam" id="PF00147">
    <property type="entry name" value="Fibrinogen_C"/>
    <property type="match status" value="1"/>
</dbReference>
<feature type="region of interest" description="Disordered" evidence="8">
    <location>
        <begin position="1"/>
        <end position="78"/>
    </location>
</feature>
<evidence type="ECO:0000259" key="10">
    <source>
        <dbReference type="PROSITE" id="PS51406"/>
    </source>
</evidence>
<dbReference type="Gene3D" id="3.90.215.10">
    <property type="entry name" value="Gamma Fibrinogen, chain A, domain 1"/>
    <property type="match status" value="1"/>
</dbReference>
<dbReference type="InterPro" id="IPR036056">
    <property type="entry name" value="Fibrinogen-like_C"/>
</dbReference>
<protein>
    <recommendedName>
        <fullName evidence="13">Tenascin-like</fullName>
    </recommendedName>
</protein>
<dbReference type="CDD" id="cd00087">
    <property type="entry name" value="FReD"/>
    <property type="match status" value="1"/>
</dbReference>
<dbReference type="InterPro" id="IPR003961">
    <property type="entry name" value="FN3_dom"/>
</dbReference>
<evidence type="ECO:0000256" key="5">
    <source>
        <dbReference type="ARBA" id="ARBA00022737"/>
    </source>
</evidence>
<dbReference type="PROSITE" id="PS51406">
    <property type="entry name" value="FIBRINOGEN_C_2"/>
    <property type="match status" value="1"/>
</dbReference>
<evidence type="ECO:0000313" key="12">
    <source>
        <dbReference type="Proteomes" id="UP000034805"/>
    </source>
</evidence>
<feature type="compositionally biased region" description="Basic and acidic residues" evidence="8">
    <location>
        <begin position="38"/>
        <end position="51"/>
    </location>
</feature>
<keyword evidence="2" id="KW-0272">Extracellular matrix</keyword>
<dbReference type="PANTHER" id="PTHR46708">
    <property type="entry name" value="TENASCIN"/>
    <property type="match status" value="1"/>
</dbReference>
<reference evidence="11 12" key="1">
    <citation type="submission" date="2015-08" db="EMBL/GenBank/DDBJ databases">
        <title>The genome of the Asian arowana (Scleropages formosus).</title>
        <authorList>
            <person name="Tan M.H."/>
            <person name="Gan H.M."/>
            <person name="Croft L.J."/>
            <person name="Austin C.M."/>
        </authorList>
    </citation>
    <scope>NUCLEOTIDE SEQUENCE [LARGE SCALE GENOMIC DNA]</scope>
    <source>
        <strain evidence="11">Aro1</strain>
    </source>
</reference>
<evidence type="ECO:0000256" key="8">
    <source>
        <dbReference type="SAM" id="MobiDB-lite"/>
    </source>
</evidence>
<keyword evidence="2" id="KW-0964">Secreted</keyword>
<dbReference type="GO" id="GO:0005615">
    <property type="term" value="C:extracellular space"/>
    <property type="evidence" value="ECO:0007669"/>
    <property type="project" value="TreeGrafter"/>
</dbReference>
<dbReference type="InterPro" id="IPR013783">
    <property type="entry name" value="Ig-like_fold"/>
</dbReference>
<dbReference type="InterPro" id="IPR036116">
    <property type="entry name" value="FN3_sf"/>
</dbReference>
<dbReference type="SUPFAM" id="SSF49265">
    <property type="entry name" value="Fibronectin type III"/>
    <property type="match status" value="3"/>
</dbReference>
<evidence type="ECO:0000313" key="11">
    <source>
        <dbReference type="EMBL" id="KPP75311.1"/>
    </source>
</evidence>
<dbReference type="PROSITE" id="PS00514">
    <property type="entry name" value="FIBRINOGEN_C_1"/>
    <property type="match status" value="1"/>
</dbReference>
<dbReference type="InterPro" id="IPR002181">
    <property type="entry name" value="Fibrinogen_a/b/g_C_dom"/>
</dbReference>
<evidence type="ECO:0000256" key="6">
    <source>
        <dbReference type="ARBA" id="ARBA00023157"/>
    </source>
</evidence>
<dbReference type="SMART" id="SM00060">
    <property type="entry name" value="FN3"/>
    <property type="match status" value="2"/>
</dbReference>
<feature type="compositionally biased region" description="Polar residues" evidence="8">
    <location>
        <begin position="53"/>
        <end position="63"/>
    </location>
</feature>
<dbReference type="Gene3D" id="2.60.40.10">
    <property type="entry name" value="Immunoglobulins"/>
    <property type="match status" value="3"/>
</dbReference>
<evidence type="ECO:0000256" key="4">
    <source>
        <dbReference type="ARBA" id="ARBA00022729"/>
    </source>
</evidence>
<dbReference type="FunFam" id="3.90.215.10:FF:000001">
    <property type="entry name" value="Tenascin isoform 1"/>
    <property type="match status" value="1"/>
</dbReference>
<keyword evidence="7" id="KW-0325">Glycoprotein</keyword>
<dbReference type="Proteomes" id="UP000034805">
    <property type="component" value="Unassembled WGS sequence"/>
</dbReference>
<dbReference type="GO" id="GO:0031175">
    <property type="term" value="P:neuron projection development"/>
    <property type="evidence" value="ECO:0007669"/>
    <property type="project" value="TreeGrafter"/>
</dbReference>
<feature type="domain" description="Fibronectin type-III" evidence="9">
    <location>
        <begin position="130"/>
        <end position="219"/>
    </location>
</feature>
<dbReference type="PROSITE" id="PS50853">
    <property type="entry name" value="FN3"/>
    <property type="match status" value="2"/>
</dbReference>
<keyword evidence="6" id="KW-1015">Disulfide bond</keyword>
<keyword evidence="4" id="KW-0732">Signal</keyword>
<comment type="subcellular location">
    <subcellularLocation>
        <location evidence="1">Secreted</location>
        <location evidence="1">Extracellular space</location>
        <location evidence="1">Extracellular matrix</location>
    </subcellularLocation>
</comment>
<dbReference type="SUPFAM" id="SSF56496">
    <property type="entry name" value="Fibrinogen C-terminal domain-like"/>
    <property type="match status" value="1"/>
</dbReference>
<organism evidence="11 12">
    <name type="scientific">Scleropages formosus</name>
    <name type="common">Asian bonytongue</name>
    <name type="synonym">Osteoglossum formosum</name>
    <dbReference type="NCBI Taxonomy" id="113540"/>
    <lineage>
        <taxon>Eukaryota</taxon>
        <taxon>Metazoa</taxon>
        <taxon>Chordata</taxon>
        <taxon>Craniata</taxon>
        <taxon>Vertebrata</taxon>
        <taxon>Euteleostomi</taxon>
        <taxon>Actinopterygii</taxon>
        <taxon>Neopterygii</taxon>
        <taxon>Teleostei</taxon>
        <taxon>Osteoglossocephala</taxon>
        <taxon>Osteoglossomorpha</taxon>
        <taxon>Osteoglossiformes</taxon>
        <taxon>Osteoglossidae</taxon>
        <taxon>Scleropages</taxon>
    </lineage>
</organism>
<dbReference type="FunFam" id="2.60.40.10:FF:000099">
    <property type="entry name" value="Fibronectin 1"/>
    <property type="match status" value="1"/>
</dbReference>
<dbReference type="AlphaFoldDB" id="A0A0P7VPF8"/>
<feature type="domain" description="Fibrinogen C-terminal" evidence="10">
    <location>
        <begin position="306"/>
        <end position="521"/>
    </location>
</feature>
<proteinExistence type="predicted"/>
<comment type="caution">
    <text evidence="11">The sequence shown here is derived from an EMBL/GenBank/DDBJ whole genome shotgun (WGS) entry which is preliminary data.</text>
</comment>
<dbReference type="SMART" id="SM00186">
    <property type="entry name" value="FBG"/>
    <property type="match status" value="1"/>
</dbReference>
<feature type="domain" description="Fibronectin type-III" evidence="9">
    <location>
        <begin position="220"/>
        <end position="307"/>
    </location>
</feature>
<sequence>MEEEEAENEEDGKYEEDDDDMKIKSEDAFSQTNINKGGNEKHSARRSEDAVNRGNNSNTTAYTSAKPHSRAATRRTGSNIRKLSVVPGSTRLLTVRNLRPQTRYSLSLYGTSPGVRSKIHHLTVTTAPEPPTELLFSNVTDSSLSVSWTKPRNPVTGYKVTYTNTESGKPVSLEVDPQHSSVALSQLLPASSYDVSVTAQHGLDHSDSITGLVVTVPDPPTALKAVDVTDTRAVLRWVPALAAVDRYIIVYGSKSGAKVTTAVSGDVPELQLKDLQSATAYTVTMTSQRDSLQSTTVNLTFITTGGKQFLKPMDCSQQLLNGMLHSGVAQIFPGSKQDEGVRVYCDMETDGGGWTVFQRRMNGKTNFFRNWEQYSKGFGNLSGEFWLGNELIHSLTSSRPMVLRVDLHAGAETAFAMYSSFYIGPQRKHYAVRLSGYSGTAGDSMKYHNGQPFSTRDRDPNPVLSGCARSYRGGWWYKDCHEANLNGLYDINTNHQGVIWTAWKGRDFSIPFTELKLRPVNFDPQTQG</sequence>
<dbReference type="Pfam" id="PF00041">
    <property type="entry name" value="fn3"/>
    <property type="match status" value="2"/>
</dbReference>
<evidence type="ECO:0000256" key="2">
    <source>
        <dbReference type="ARBA" id="ARBA00022530"/>
    </source>
</evidence>
<feature type="compositionally biased region" description="Acidic residues" evidence="8">
    <location>
        <begin position="1"/>
        <end position="20"/>
    </location>
</feature>
<dbReference type="EMBL" id="JARO02001497">
    <property type="protein sequence ID" value="KPP75311.1"/>
    <property type="molecule type" value="Genomic_DNA"/>
</dbReference>
<dbReference type="InterPro" id="IPR050991">
    <property type="entry name" value="ECM_Regulatory_Proteins"/>
</dbReference>
<keyword evidence="5" id="KW-0677">Repeat</keyword>
<dbReference type="STRING" id="113540.ENSSFOP00015030410"/>
<evidence type="ECO:0000256" key="1">
    <source>
        <dbReference type="ARBA" id="ARBA00004498"/>
    </source>
</evidence>
<evidence type="ECO:0000256" key="3">
    <source>
        <dbReference type="ARBA" id="ARBA00022536"/>
    </source>
</evidence>
<evidence type="ECO:0000256" key="7">
    <source>
        <dbReference type="ARBA" id="ARBA00023180"/>
    </source>
</evidence>
<dbReference type="CDD" id="cd00063">
    <property type="entry name" value="FN3"/>
    <property type="match status" value="2"/>
</dbReference>
<keyword evidence="3" id="KW-0245">EGF-like domain</keyword>